<proteinExistence type="predicted"/>
<accession>A0A0D0MP89</accession>
<dbReference type="EMBL" id="JXQQ01000025">
    <property type="protein sequence ID" value="KIQ32804.1"/>
    <property type="molecule type" value="Genomic_DNA"/>
</dbReference>
<reference evidence="1 2" key="1">
    <citation type="submission" date="2014-12" db="EMBL/GenBank/DDBJ databases">
        <title>16Stimator: statistical estimation of ribosomal gene copy numbers from draft genome assemblies.</title>
        <authorList>
            <person name="Perisin M.A."/>
            <person name="Vetter M."/>
            <person name="Gilbert J.A."/>
            <person name="Bergelson J."/>
        </authorList>
    </citation>
    <scope>NUCLEOTIDE SEQUENCE [LARGE SCALE GENOMIC DNA]</scope>
    <source>
        <strain evidence="1 2">MEDvA23</strain>
    </source>
</reference>
<sequence>MYRRLAPAISLHQAAEGSPTLGGLMARARDSAERLKAVEGLIPPAMRGAVQAGPAEGDVWCLLVKGSAAAAKLRQLAPMLVTRLKNRGWDVATIRIKVHTGR</sequence>
<protein>
    <recommendedName>
        <fullName evidence="3">DUF721 domain-containing protein</fullName>
    </recommendedName>
</protein>
<name>A0A0D0MP89_VARPD</name>
<evidence type="ECO:0000313" key="2">
    <source>
        <dbReference type="Proteomes" id="UP000032067"/>
    </source>
</evidence>
<evidence type="ECO:0000313" key="1">
    <source>
        <dbReference type="EMBL" id="KIQ32804.1"/>
    </source>
</evidence>
<dbReference type="RefSeq" id="WP_013543214.1">
    <property type="nucleotide sequence ID" value="NZ_JXQQ01000025.1"/>
</dbReference>
<evidence type="ECO:0008006" key="3">
    <source>
        <dbReference type="Google" id="ProtNLM"/>
    </source>
</evidence>
<gene>
    <name evidence="1" type="ORF">RT97_11390</name>
</gene>
<dbReference type="AlphaFoldDB" id="A0A0D0MP89"/>
<comment type="caution">
    <text evidence="1">The sequence shown here is derived from an EMBL/GenBank/DDBJ whole genome shotgun (WGS) entry which is preliminary data.</text>
</comment>
<dbReference type="OrthoDB" id="9155022at2"/>
<dbReference type="Proteomes" id="UP000032067">
    <property type="component" value="Unassembled WGS sequence"/>
</dbReference>
<organism evidence="1 2">
    <name type="scientific">Variovorax paradoxus</name>
    <dbReference type="NCBI Taxonomy" id="34073"/>
    <lineage>
        <taxon>Bacteria</taxon>
        <taxon>Pseudomonadati</taxon>
        <taxon>Pseudomonadota</taxon>
        <taxon>Betaproteobacteria</taxon>
        <taxon>Burkholderiales</taxon>
        <taxon>Comamonadaceae</taxon>
        <taxon>Variovorax</taxon>
    </lineage>
</organism>